<dbReference type="RefSeq" id="WP_279967075.1">
    <property type="nucleotide sequence ID" value="NZ_CP122537.1"/>
</dbReference>
<gene>
    <name evidence="2" type="ORF">P8627_07185</name>
</gene>
<protein>
    <submittedName>
        <fullName evidence="2">Uncharacterized protein</fullName>
    </submittedName>
</protein>
<name>A0ABY8LFF5_9RHOB</name>
<feature type="signal peptide" evidence="1">
    <location>
        <begin position="1"/>
        <end position="21"/>
    </location>
</feature>
<proteinExistence type="predicted"/>
<keyword evidence="1" id="KW-0732">Signal</keyword>
<evidence type="ECO:0000313" key="2">
    <source>
        <dbReference type="EMBL" id="WGH80037.1"/>
    </source>
</evidence>
<dbReference type="EMBL" id="CP122537">
    <property type="protein sequence ID" value="WGH80037.1"/>
    <property type="molecule type" value="Genomic_DNA"/>
</dbReference>
<evidence type="ECO:0000256" key="1">
    <source>
        <dbReference type="SAM" id="SignalP"/>
    </source>
</evidence>
<evidence type="ECO:0000313" key="3">
    <source>
        <dbReference type="Proteomes" id="UP001243420"/>
    </source>
</evidence>
<keyword evidence="3" id="KW-1185">Reference proteome</keyword>
<accession>A0ABY8LFF5</accession>
<sequence length="53" mass="5527">MRRFLAAALLAATLPGSAALAFGGPTFDTLLPTIHWPAPGQPVTRDVTPEVGR</sequence>
<reference evidence="2 3" key="1">
    <citation type="submission" date="2023-04" db="EMBL/GenBank/DDBJ databases">
        <title>Jannaschia ovalis sp. nov., a marine bacterium isolated from sea tidal flat.</title>
        <authorList>
            <person name="Kwon D.Y."/>
            <person name="Kim J.-J."/>
        </authorList>
    </citation>
    <scope>NUCLEOTIDE SEQUENCE [LARGE SCALE GENOMIC DNA]</scope>
    <source>
        <strain evidence="2 3">GRR-S6-38</strain>
    </source>
</reference>
<dbReference type="Proteomes" id="UP001243420">
    <property type="component" value="Chromosome"/>
</dbReference>
<organism evidence="2 3">
    <name type="scientific">Jannaschia ovalis</name>
    <dbReference type="NCBI Taxonomy" id="3038773"/>
    <lineage>
        <taxon>Bacteria</taxon>
        <taxon>Pseudomonadati</taxon>
        <taxon>Pseudomonadota</taxon>
        <taxon>Alphaproteobacteria</taxon>
        <taxon>Rhodobacterales</taxon>
        <taxon>Roseobacteraceae</taxon>
        <taxon>Jannaschia</taxon>
    </lineage>
</organism>
<feature type="chain" id="PRO_5047273879" evidence="1">
    <location>
        <begin position="22"/>
        <end position="53"/>
    </location>
</feature>